<evidence type="ECO:0000313" key="1">
    <source>
        <dbReference type="EMBL" id="KAA6388433.1"/>
    </source>
</evidence>
<dbReference type="OrthoDB" id="2914378at2759"/>
<evidence type="ECO:0000313" key="2">
    <source>
        <dbReference type="Proteomes" id="UP000324800"/>
    </source>
</evidence>
<organism evidence="1 2">
    <name type="scientific">Streblomastix strix</name>
    <dbReference type="NCBI Taxonomy" id="222440"/>
    <lineage>
        <taxon>Eukaryota</taxon>
        <taxon>Metamonada</taxon>
        <taxon>Preaxostyla</taxon>
        <taxon>Oxymonadida</taxon>
        <taxon>Streblomastigidae</taxon>
        <taxon>Streblomastix</taxon>
    </lineage>
</organism>
<dbReference type="AlphaFoldDB" id="A0A5J4W1U3"/>
<protein>
    <recommendedName>
        <fullName evidence="3">Protein kinase domain-containing protein</fullName>
    </recommendedName>
</protein>
<reference evidence="1 2" key="1">
    <citation type="submission" date="2019-03" db="EMBL/GenBank/DDBJ databases">
        <title>Single cell metagenomics reveals metabolic interactions within the superorganism composed of flagellate Streblomastix strix and complex community of Bacteroidetes bacteria on its surface.</title>
        <authorList>
            <person name="Treitli S.C."/>
            <person name="Kolisko M."/>
            <person name="Husnik F."/>
            <person name="Keeling P."/>
            <person name="Hampl V."/>
        </authorList>
    </citation>
    <scope>NUCLEOTIDE SEQUENCE [LARGE SCALE GENOMIC DNA]</scope>
    <source>
        <strain evidence="1">ST1C</strain>
    </source>
</reference>
<name>A0A5J4W1U3_9EUKA</name>
<comment type="caution">
    <text evidence="1">The sequence shown here is derived from an EMBL/GenBank/DDBJ whole genome shotgun (WGS) entry which is preliminary data.</text>
</comment>
<dbReference type="InterPro" id="IPR011009">
    <property type="entry name" value="Kinase-like_dom_sf"/>
</dbReference>
<dbReference type="Proteomes" id="UP000324800">
    <property type="component" value="Unassembled WGS sequence"/>
</dbReference>
<dbReference type="EMBL" id="SNRW01003986">
    <property type="protein sequence ID" value="KAA6388433.1"/>
    <property type="molecule type" value="Genomic_DNA"/>
</dbReference>
<gene>
    <name evidence="1" type="ORF">EZS28_016039</name>
</gene>
<proteinExistence type="predicted"/>
<sequence>MEDLKLINDAKLKDEVHTDIYLVSSEPGQMQALKIIQQEKFNQYEWKSAGILDQPEHHTPYVTKYFGAKLIRGSYLILMEFCNLQGLDALFKVKNRVIPMYTIRAIIKQIYPPQLAVKYQCNNAQSAEYLQFGSTLRR</sequence>
<evidence type="ECO:0008006" key="3">
    <source>
        <dbReference type="Google" id="ProtNLM"/>
    </source>
</evidence>
<dbReference type="SUPFAM" id="SSF56112">
    <property type="entry name" value="Protein kinase-like (PK-like)"/>
    <property type="match status" value="1"/>
</dbReference>
<dbReference type="Gene3D" id="1.10.510.10">
    <property type="entry name" value="Transferase(Phosphotransferase) domain 1"/>
    <property type="match status" value="1"/>
</dbReference>
<accession>A0A5J4W1U3</accession>